<name>A0A1R1PDS5_ZANCU</name>
<evidence type="ECO:0000313" key="4">
    <source>
        <dbReference type="Proteomes" id="UP000188320"/>
    </source>
</evidence>
<evidence type="ECO:0000256" key="1">
    <source>
        <dbReference type="ARBA" id="ARBA00009884"/>
    </source>
</evidence>
<sequence length="211" mass="22108">RSLRSTKPTWQNAKTARSDQSEYSGSTPISSSTSLSALSAQNFYIFVVGGITYSEIRSVALVAAKRNANIYLGSTHIITPSTFLDGLSVLGDPSTRDDSSPSCYSLGYATPEDKDPLVMYLDSHSRARFKGSPSPAAAAGAAGIEELFMQKLKASEAQWSDIKANKAGTASVSPSPLAFSPRASSANSSRPGSAAGGSSTGTSKKKGFFFR</sequence>
<dbReference type="InterPro" id="IPR027482">
    <property type="entry name" value="Sec1-like_dom2"/>
</dbReference>
<comment type="similarity">
    <text evidence="1">Belongs to the STXBP/unc-18/SEC1 family.</text>
</comment>
<feature type="compositionally biased region" description="Polar residues" evidence="2">
    <location>
        <begin position="1"/>
        <end position="15"/>
    </location>
</feature>
<proteinExistence type="inferred from homology"/>
<dbReference type="Gene3D" id="3.40.50.1910">
    <property type="match status" value="1"/>
</dbReference>
<feature type="non-terminal residue" evidence="3">
    <location>
        <position position="1"/>
    </location>
</feature>
<dbReference type="OrthoDB" id="2228at2759"/>
<protein>
    <submittedName>
        <fullName evidence="3">Protein transport protein sec1</fullName>
    </submittedName>
</protein>
<organism evidence="3 4">
    <name type="scientific">Zancudomyces culisetae</name>
    <name type="common">Gut fungus</name>
    <name type="synonym">Smittium culisetae</name>
    <dbReference type="NCBI Taxonomy" id="1213189"/>
    <lineage>
        <taxon>Eukaryota</taxon>
        <taxon>Fungi</taxon>
        <taxon>Fungi incertae sedis</taxon>
        <taxon>Zoopagomycota</taxon>
        <taxon>Kickxellomycotina</taxon>
        <taxon>Harpellomycetes</taxon>
        <taxon>Harpellales</taxon>
        <taxon>Legeriomycetaceae</taxon>
        <taxon>Zancudomyces</taxon>
    </lineage>
</organism>
<reference evidence="4" key="1">
    <citation type="submission" date="2017-01" db="EMBL/GenBank/DDBJ databases">
        <authorList>
            <person name="Wang Y."/>
            <person name="White M."/>
            <person name="Kvist S."/>
            <person name="Moncalvo J.-M."/>
        </authorList>
    </citation>
    <scope>NUCLEOTIDE SEQUENCE [LARGE SCALE GENOMIC DNA]</scope>
    <source>
        <strain evidence="4">COL-18-3</strain>
    </source>
</reference>
<dbReference type="EMBL" id="LSSK01001659">
    <property type="protein sequence ID" value="OMH79127.1"/>
    <property type="molecule type" value="Genomic_DNA"/>
</dbReference>
<dbReference type="InterPro" id="IPR001619">
    <property type="entry name" value="Sec1-like"/>
</dbReference>
<accession>A0A1R1PDS5</accession>
<feature type="region of interest" description="Disordered" evidence="2">
    <location>
        <begin position="165"/>
        <end position="211"/>
    </location>
</feature>
<comment type="caution">
    <text evidence="3">The sequence shown here is derived from an EMBL/GenBank/DDBJ whole genome shotgun (WGS) entry which is preliminary data.</text>
</comment>
<feature type="region of interest" description="Disordered" evidence="2">
    <location>
        <begin position="1"/>
        <end position="26"/>
    </location>
</feature>
<feature type="compositionally biased region" description="Low complexity" evidence="2">
    <location>
        <begin position="180"/>
        <end position="193"/>
    </location>
</feature>
<dbReference type="PANTHER" id="PTHR11679">
    <property type="entry name" value="VESICLE PROTEIN SORTING-ASSOCIATED"/>
    <property type="match status" value="1"/>
</dbReference>
<dbReference type="GO" id="GO:0016192">
    <property type="term" value="P:vesicle-mediated transport"/>
    <property type="evidence" value="ECO:0007669"/>
    <property type="project" value="InterPro"/>
</dbReference>
<dbReference type="Proteomes" id="UP000188320">
    <property type="component" value="Unassembled WGS sequence"/>
</dbReference>
<dbReference type="SUPFAM" id="SSF56815">
    <property type="entry name" value="Sec1/munc18-like (SM) proteins"/>
    <property type="match status" value="1"/>
</dbReference>
<gene>
    <name evidence="3" type="ORF">AX774_g7462</name>
</gene>
<dbReference type="Pfam" id="PF00995">
    <property type="entry name" value="Sec1"/>
    <property type="match status" value="1"/>
</dbReference>
<evidence type="ECO:0000256" key="2">
    <source>
        <dbReference type="SAM" id="MobiDB-lite"/>
    </source>
</evidence>
<evidence type="ECO:0000313" key="3">
    <source>
        <dbReference type="EMBL" id="OMH79127.1"/>
    </source>
</evidence>
<keyword evidence="4" id="KW-1185">Reference proteome</keyword>
<dbReference type="AlphaFoldDB" id="A0A1R1PDS5"/>
<dbReference type="InterPro" id="IPR036045">
    <property type="entry name" value="Sec1-like_sf"/>
</dbReference>